<evidence type="ECO:0000313" key="7">
    <source>
        <dbReference type="EMBL" id="OAJ44667.1"/>
    </source>
</evidence>
<feature type="transmembrane region" description="Helical" evidence="6">
    <location>
        <begin position="169"/>
        <end position="189"/>
    </location>
</feature>
<keyword evidence="3 6" id="KW-1133">Transmembrane helix</keyword>
<dbReference type="PANTHER" id="PTHR10687">
    <property type="entry name" value="SECRETORY CARRIER-ASSOCIATED MEMBRANE PROTEIN SCAMP"/>
    <property type="match status" value="1"/>
</dbReference>
<keyword evidence="2 6" id="KW-0812">Transmembrane</keyword>
<feature type="transmembrane region" description="Helical" evidence="6">
    <location>
        <begin position="136"/>
        <end position="157"/>
    </location>
</feature>
<accession>A0A177WX60</accession>
<dbReference type="Pfam" id="PF04144">
    <property type="entry name" value="SCAMP"/>
    <property type="match status" value="1"/>
</dbReference>
<keyword evidence="4 6" id="KW-0472">Membrane</keyword>
<dbReference type="VEuPathDB" id="FungiDB:BDEG_27875"/>
<keyword evidence="5" id="KW-0175">Coiled coil</keyword>
<dbReference type="InterPro" id="IPR007273">
    <property type="entry name" value="SCAMP"/>
</dbReference>
<protein>
    <recommendedName>
        <fullName evidence="9">Secretory carrier membrane protein</fullName>
    </recommendedName>
</protein>
<feature type="coiled-coil region" evidence="5">
    <location>
        <begin position="69"/>
        <end position="96"/>
    </location>
</feature>
<name>A0A177WX60_BATDL</name>
<dbReference type="PANTHER" id="PTHR10687:SF90">
    <property type="entry name" value="SECRETORY CARRIER MEMBRANE PROTEIN"/>
    <property type="match status" value="1"/>
</dbReference>
<dbReference type="GO" id="GO:0015031">
    <property type="term" value="P:protein transport"/>
    <property type="evidence" value="ECO:0007669"/>
    <property type="project" value="InterPro"/>
</dbReference>
<comment type="subcellular location">
    <subcellularLocation>
        <location evidence="1">Membrane</location>
        <topology evidence="1">Multi-pass membrane protein</topology>
    </subcellularLocation>
</comment>
<evidence type="ECO:0000256" key="2">
    <source>
        <dbReference type="ARBA" id="ARBA00022692"/>
    </source>
</evidence>
<evidence type="ECO:0008006" key="9">
    <source>
        <dbReference type="Google" id="ProtNLM"/>
    </source>
</evidence>
<dbReference type="EMBL" id="DS022313">
    <property type="protein sequence ID" value="OAJ44667.1"/>
    <property type="molecule type" value="Genomic_DNA"/>
</dbReference>
<evidence type="ECO:0000256" key="1">
    <source>
        <dbReference type="ARBA" id="ARBA00004141"/>
    </source>
</evidence>
<dbReference type="Proteomes" id="UP000077115">
    <property type="component" value="Unassembled WGS sequence"/>
</dbReference>
<gene>
    <name evidence="7" type="ORF">BDEG_27875</name>
</gene>
<evidence type="ECO:0000256" key="3">
    <source>
        <dbReference type="ARBA" id="ARBA00022989"/>
    </source>
</evidence>
<reference evidence="7 8" key="1">
    <citation type="submission" date="2006-10" db="EMBL/GenBank/DDBJ databases">
        <title>The Genome Sequence of Batrachochytrium dendrobatidis JEL423.</title>
        <authorList>
            <consortium name="The Broad Institute Genome Sequencing Platform"/>
            <person name="Birren B."/>
            <person name="Lander E."/>
            <person name="Galagan J."/>
            <person name="Cuomo C."/>
            <person name="Devon K."/>
            <person name="Jaffe D."/>
            <person name="Butler J."/>
            <person name="Alvarez P."/>
            <person name="Gnerre S."/>
            <person name="Grabherr M."/>
            <person name="Kleber M."/>
            <person name="Mauceli E."/>
            <person name="Brockman W."/>
            <person name="Young S."/>
            <person name="LaButti K."/>
            <person name="Sykes S."/>
            <person name="DeCaprio D."/>
            <person name="Crawford M."/>
            <person name="Koehrsen M."/>
            <person name="Engels R."/>
            <person name="Montgomery P."/>
            <person name="Pearson M."/>
            <person name="Howarth C."/>
            <person name="Larson L."/>
            <person name="White J."/>
            <person name="O'Leary S."/>
            <person name="Kodira C."/>
            <person name="Zeng Q."/>
            <person name="Yandava C."/>
            <person name="Alvarado L."/>
            <person name="Longcore J."/>
            <person name="James T."/>
        </authorList>
    </citation>
    <scope>NUCLEOTIDE SEQUENCE [LARGE SCALE GENOMIC DNA]</scope>
    <source>
        <strain evidence="7 8">JEL423</strain>
    </source>
</reference>
<evidence type="ECO:0000256" key="5">
    <source>
        <dbReference type="SAM" id="Coils"/>
    </source>
</evidence>
<dbReference type="AlphaFoldDB" id="A0A177WX60"/>
<dbReference type="GO" id="GO:0032588">
    <property type="term" value="C:trans-Golgi network membrane"/>
    <property type="evidence" value="ECO:0007669"/>
    <property type="project" value="TreeGrafter"/>
</dbReference>
<organism evidence="7 8">
    <name type="scientific">Batrachochytrium dendrobatidis (strain JEL423)</name>
    <dbReference type="NCBI Taxonomy" id="403673"/>
    <lineage>
        <taxon>Eukaryota</taxon>
        <taxon>Fungi</taxon>
        <taxon>Fungi incertae sedis</taxon>
        <taxon>Chytridiomycota</taxon>
        <taxon>Chytridiomycota incertae sedis</taxon>
        <taxon>Chytridiomycetes</taxon>
        <taxon>Rhizophydiales</taxon>
        <taxon>Rhizophydiales incertae sedis</taxon>
        <taxon>Batrachochytrium</taxon>
    </lineage>
</organism>
<reference evidence="7 8" key="2">
    <citation type="submission" date="2016-05" db="EMBL/GenBank/DDBJ databases">
        <title>Lineage-specific infection strategies underlie the spectrum of fungal disease in amphibians.</title>
        <authorList>
            <person name="Cuomo C.A."/>
            <person name="Farrer R.A."/>
            <person name="James T."/>
            <person name="Longcore J."/>
            <person name="Birren B."/>
        </authorList>
    </citation>
    <scope>NUCLEOTIDE SEQUENCE [LARGE SCALE GENOMIC DNA]</scope>
    <source>
        <strain evidence="7 8">JEL423</strain>
    </source>
</reference>
<evidence type="ECO:0000256" key="4">
    <source>
        <dbReference type="ARBA" id="ARBA00023136"/>
    </source>
</evidence>
<evidence type="ECO:0000313" key="8">
    <source>
        <dbReference type="Proteomes" id="UP000077115"/>
    </source>
</evidence>
<sequence>MNPFSIDDSEEHTINPFSVGLEDHTVNPFADPAISNSLEQHSHDTRVSFVPDVQNTAFHESERTVDPQLAAREQQLLQREQELAEREQEFRRQQDQLRLHGAYPPNWPSFYPLIRHNIDVDIPEEHQSTIRMIYKYWMAVVGLLTINMIVMLIILFSHPSNMDYLPGDFGVALVYLVFISAASFITWYLPIYMAYMKNSSLYSCKYMTGSN</sequence>
<proteinExistence type="predicted"/>
<evidence type="ECO:0000256" key="6">
    <source>
        <dbReference type="SAM" id="Phobius"/>
    </source>
</evidence>
<dbReference type="GO" id="GO:0055038">
    <property type="term" value="C:recycling endosome membrane"/>
    <property type="evidence" value="ECO:0007669"/>
    <property type="project" value="TreeGrafter"/>
</dbReference>